<evidence type="ECO:0000256" key="1">
    <source>
        <dbReference type="ARBA" id="ARBA00004236"/>
    </source>
</evidence>
<dbReference type="Pfam" id="PF13190">
    <property type="entry name" value="PDGLE"/>
    <property type="match status" value="1"/>
</dbReference>
<accession>A0ABP8W0X6</accession>
<keyword evidence="2" id="KW-1003">Cell membrane</keyword>
<keyword evidence="4 6" id="KW-1133">Transmembrane helix</keyword>
<evidence type="ECO:0000256" key="3">
    <source>
        <dbReference type="ARBA" id="ARBA00022692"/>
    </source>
</evidence>
<keyword evidence="3 6" id="KW-0812">Transmembrane</keyword>
<organism evidence="8 9">
    <name type="scientific">Nocardioides nanhaiensis</name>
    <dbReference type="NCBI Taxonomy" id="1476871"/>
    <lineage>
        <taxon>Bacteria</taxon>
        <taxon>Bacillati</taxon>
        <taxon>Actinomycetota</taxon>
        <taxon>Actinomycetes</taxon>
        <taxon>Propionibacteriales</taxon>
        <taxon>Nocardioidaceae</taxon>
        <taxon>Nocardioides</taxon>
    </lineage>
</organism>
<dbReference type="InterPro" id="IPR025937">
    <property type="entry name" value="PDGLE_dom"/>
</dbReference>
<reference evidence="9" key="1">
    <citation type="journal article" date="2019" name="Int. J. Syst. Evol. Microbiol.">
        <title>The Global Catalogue of Microorganisms (GCM) 10K type strain sequencing project: providing services to taxonomists for standard genome sequencing and annotation.</title>
        <authorList>
            <consortium name="The Broad Institute Genomics Platform"/>
            <consortium name="The Broad Institute Genome Sequencing Center for Infectious Disease"/>
            <person name="Wu L."/>
            <person name="Ma J."/>
        </authorList>
    </citation>
    <scope>NUCLEOTIDE SEQUENCE [LARGE SCALE GENOMIC DNA]</scope>
    <source>
        <strain evidence="9">JCM 18127</strain>
    </source>
</reference>
<evidence type="ECO:0000256" key="6">
    <source>
        <dbReference type="SAM" id="Phobius"/>
    </source>
</evidence>
<sequence>MSARTSTRRFWVVGLLVALLVAGFGSYYASSHPDGLEYVAEQTGFLDSAEDSPTAGSPFADYSTEGVEDPRLGGGIAGVVGVLVTLALMGGLAMAVRRRGSPSRERVGADD</sequence>
<dbReference type="EMBL" id="BAABIM010000001">
    <property type="protein sequence ID" value="GAA4678232.1"/>
    <property type="molecule type" value="Genomic_DNA"/>
</dbReference>
<feature type="transmembrane region" description="Helical" evidence="6">
    <location>
        <begin position="72"/>
        <end position="96"/>
    </location>
</feature>
<feature type="domain" description="PDGLE" evidence="7">
    <location>
        <begin position="8"/>
        <end position="98"/>
    </location>
</feature>
<evidence type="ECO:0000256" key="5">
    <source>
        <dbReference type="ARBA" id="ARBA00023136"/>
    </source>
</evidence>
<evidence type="ECO:0000313" key="8">
    <source>
        <dbReference type="EMBL" id="GAA4678232.1"/>
    </source>
</evidence>
<keyword evidence="9" id="KW-1185">Reference proteome</keyword>
<gene>
    <name evidence="8" type="ORF">GCM10023226_14380</name>
</gene>
<evidence type="ECO:0000313" key="9">
    <source>
        <dbReference type="Proteomes" id="UP001500621"/>
    </source>
</evidence>
<comment type="subcellular location">
    <subcellularLocation>
        <location evidence="1">Cell membrane</location>
    </subcellularLocation>
</comment>
<keyword evidence="5 6" id="KW-0472">Membrane</keyword>
<dbReference type="RefSeq" id="WP_345264102.1">
    <property type="nucleotide sequence ID" value="NZ_BAABIM010000001.1"/>
</dbReference>
<evidence type="ECO:0000256" key="2">
    <source>
        <dbReference type="ARBA" id="ARBA00022475"/>
    </source>
</evidence>
<comment type="caution">
    <text evidence="8">The sequence shown here is derived from an EMBL/GenBank/DDBJ whole genome shotgun (WGS) entry which is preliminary data.</text>
</comment>
<proteinExistence type="predicted"/>
<protein>
    <recommendedName>
        <fullName evidence="7">PDGLE domain-containing protein</fullName>
    </recommendedName>
</protein>
<evidence type="ECO:0000259" key="7">
    <source>
        <dbReference type="Pfam" id="PF13190"/>
    </source>
</evidence>
<dbReference type="Proteomes" id="UP001500621">
    <property type="component" value="Unassembled WGS sequence"/>
</dbReference>
<name>A0ABP8W0X6_9ACTN</name>
<evidence type="ECO:0000256" key="4">
    <source>
        <dbReference type="ARBA" id="ARBA00022989"/>
    </source>
</evidence>